<name>A0A6C0J325_9ZZZZ</name>
<dbReference type="PANTHER" id="PTHR47642">
    <property type="entry name" value="ATP-DEPENDENT DNA HELICASE"/>
    <property type="match status" value="1"/>
</dbReference>
<protein>
    <recommendedName>
        <fullName evidence="1">AAA+ ATPase domain-containing protein</fullName>
    </recommendedName>
</protein>
<dbReference type="Pfam" id="PF05970">
    <property type="entry name" value="PIF1"/>
    <property type="match status" value="1"/>
</dbReference>
<dbReference type="InterPro" id="IPR051055">
    <property type="entry name" value="PIF1_helicase"/>
</dbReference>
<dbReference type="Pfam" id="PF21530">
    <property type="entry name" value="Pif1_2B_dom"/>
    <property type="match status" value="1"/>
</dbReference>
<dbReference type="SUPFAM" id="SSF52540">
    <property type="entry name" value="P-loop containing nucleoside triphosphate hydrolases"/>
    <property type="match status" value="2"/>
</dbReference>
<dbReference type="InterPro" id="IPR027417">
    <property type="entry name" value="P-loop_NTPase"/>
</dbReference>
<organism evidence="2">
    <name type="scientific">viral metagenome</name>
    <dbReference type="NCBI Taxonomy" id="1070528"/>
    <lineage>
        <taxon>unclassified sequences</taxon>
        <taxon>metagenomes</taxon>
        <taxon>organismal metagenomes</taxon>
    </lineage>
</organism>
<evidence type="ECO:0000313" key="2">
    <source>
        <dbReference type="EMBL" id="QHT99016.1"/>
    </source>
</evidence>
<dbReference type="GO" id="GO:0006281">
    <property type="term" value="P:DNA repair"/>
    <property type="evidence" value="ECO:0007669"/>
    <property type="project" value="InterPro"/>
</dbReference>
<dbReference type="CDD" id="cd18037">
    <property type="entry name" value="DEXSc_Pif1_like"/>
    <property type="match status" value="1"/>
</dbReference>
<evidence type="ECO:0000259" key="1">
    <source>
        <dbReference type="SMART" id="SM00382"/>
    </source>
</evidence>
<accession>A0A6C0J325</accession>
<reference evidence="2" key="1">
    <citation type="journal article" date="2020" name="Nature">
        <title>Giant virus diversity and host interactions through global metagenomics.</title>
        <authorList>
            <person name="Schulz F."/>
            <person name="Roux S."/>
            <person name="Paez-Espino D."/>
            <person name="Jungbluth S."/>
            <person name="Walsh D.A."/>
            <person name="Denef V.J."/>
            <person name="McMahon K.D."/>
            <person name="Konstantinidis K.T."/>
            <person name="Eloe-Fadrosh E.A."/>
            <person name="Kyrpides N.C."/>
            <person name="Woyke T."/>
        </authorList>
    </citation>
    <scope>NUCLEOTIDE SEQUENCE</scope>
    <source>
        <strain evidence="2">GVMAG-M-3300025695-21</strain>
    </source>
</reference>
<dbReference type="PANTHER" id="PTHR47642:SF7">
    <property type="entry name" value="ATP-DEPENDENT DNA HELICASE PIF1"/>
    <property type="match status" value="1"/>
</dbReference>
<dbReference type="Gene3D" id="3.40.50.300">
    <property type="entry name" value="P-loop containing nucleotide triphosphate hydrolases"/>
    <property type="match status" value="1"/>
</dbReference>
<dbReference type="CDD" id="cd18809">
    <property type="entry name" value="SF1_C_RecD"/>
    <property type="match status" value="1"/>
</dbReference>
<dbReference type="GO" id="GO:0003678">
    <property type="term" value="F:DNA helicase activity"/>
    <property type="evidence" value="ECO:0007669"/>
    <property type="project" value="InterPro"/>
</dbReference>
<dbReference type="InterPro" id="IPR049163">
    <property type="entry name" value="Pif1-like_2B_dom"/>
</dbReference>
<dbReference type="EMBL" id="MN740300">
    <property type="protein sequence ID" value="QHT99016.1"/>
    <property type="molecule type" value="Genomic_DNA"/>
</dbReference>
<dbReference type="GO" id="GO:0000723">
    <property type="term" value="P:telomere maintenance"/>
    <property type="evidence" value="ECO:0007669"/>
    <property type="project" value="InterPro"/>
</dbReference>
<sequence length="417" mass="47309">MTELNEKQKEAVELVKQGHNILLTGSAGTGKSFTLKTIINTLEEAKKNYGLTAMTGSAACLIGGQTLHSFMGIGIGTGTIDECLLKIRKRNLIFKTLKSLDVLLIDEISMLDVNLFQKISIIMGVIKATNYKEDCLEKELTYKTPFGGIQLIFIGDFYQLPPINGLYCFMSDIWKKCNIKSVVLDELIRQKDDILYQKMLQIIRKGRYTDNILYVLEKLKDTKFENGIEPTKLYPINIDVNRINTEEYNKLAEKGNKSLYYKAYSNIGINENTLKEYDVELIEGAQVIITRNIDITKKLVNGTRCVIKKLNTENVVVQCINGLYHTIEYFKDVSENNKSYIAHIPVKLAYALSIHKCQGMTIDALEIDLGKNIFACGQLYTALSRGTSLKNIRIINIDKNSFKINENVKKFYSVINR</sequence>
<dbReference type="InterPro" id="IPR003593">
    <property type="entry name" value="AAA+_ATPase"/>
</dbReference>
<dbReference type="SMART" id="SM00382">
    <property type="entry name" value="AAA"/>
    <property type="match status" value="1"/>
</dbReference>
<dbReference type="AlphaFoldDB" id="A0A6C0J325"/>
<proteinExistence type="predicted"/>
<dbReference type="InterPro" id="IPR010285">
    <property type="entry name" value="DNA_helicase_pif1-like_DEAD"/>
</dbReference>
<feature type="domain" description="AAA+ ATPase" evidence="1">
    <location>
        <begin position="17"/>
        <end position="146"/>
    </location>
</feature>